<evidence type="ECO:0000259" key="6">
    <source>
        <dbReference type="Pfam" id="PF01258"/>
    </source>
</evidence>
<keyword evidence="3" id="KW-0862">Zinc</keyword>
<proteinExistence type="predicted"/>
<evidence type="ECO:0000256" key="2">
    <source>
        <dbReference type="ARBA" id="ARBA00022771"/>
    </source>
</evidence>
<feature type="domain" description="Zinc finger DksA/TraR C4-type" evidence="6">
    <location>
        <begin position="86"/>
        <end position="118"/>
    </location>
</feature>
<protein>
    <submittedName>
        <fullName evidence="7">Transcriptional regulator, TraR/DksA family</fullName>
    </submittedName>
</protein>
<dbReference type="RefSeq" id="WP_073026233.1">
    <property type="nucleotide sequence ID" value="NZ_FQZS01000014.1"/>
</dbReference>
<dbReference type="STRING" id="1122184.SAMN02745176_02184"/>
<dbReference type="NCBIfam" id="TIGR02890">
    <property type="entry name" value="bacill_yteA"/>
    <property type="match status" value="1"/>
</dbReference>
<keyword evidence="2" id="KW-0863">Zinc-finger</keyword>
<dbReference type="SUPFAM" id="SSF57716">
    <property type="entry name" value="Glucocorticoid receptor-like (DNA-binding domain)"/>
    <property type="match status" value="1"/>
</dbReference>
<evidence type="ECO:0000256" key="5">
    <source>
        <dbReference type="SAM" id="MobiDB-lite"/>
    </source>
</evidence>
<accession>A0A1M6G2B7</accession>
<dbReference type="EMBL" id="FQZS01000014">
    <property type="protein sequence ID" value="SHJ04093.1"/>
    <property type="molecule type" value="Genomic_DNA"/>
</dbReference>
<dbReference type="Gene3D" id="1.20.120.910">
    <property type="entry name" value="DksA, coiled-coil domain"/>
    <property type="match status" value="1"/>
</dbReference>
<dbReference type="PANTHER" id="PTHR33823">
    <property type="entry name" value="RNA POLYMERASE-BINDING TRANSCRIPTION FACTOR DKSA-RELATED"/>
    <property type="match status" value="1"/>
</dbReference>
<dbReference type="InterPro" id="IPR020458">
    <property type="entry name" value="Znf_DskA_TraR_CS"/>
</dbReference>
<dbReference type="PANTHER" id="PTHR33823:SF4">
    <property type="entry name" value="GENERAL STRESS PROTEIN 16O"/>
    <property type="match status" value="1"/>
</dbReference>
<evidence type="ECO:0000256" key="3">
    <source>
        <dbReference type="ARBA" id="ARBA00022833"/>
    </source>
</evidence>
<dbReference type="InterPro" id="IPR014240">
    <property type="entry name" value="YteA"/>
</dbReference>
<dbReference type="Pfam" id="PF01258">
    <property type="entry name" value="zf-dskA_traR"/>
    <property type="match status" value="1"/>
</dbReference>
<evidence type="ECO:0000256" key="4">
    <source>
        <dbReference type="PROSITE-ProRule" id="PRU00510"/>
    </source>
</evidence>
<dbReference type="InterPro" id="IPR000962">
    <property type="entry name" value="Znf_DskA_TraR"/>
</dbReference>
<keyword evidence="8" id="KW-1185">Reference proteome</keyword>
<dbReference type="PROSITE" id="PS01102">
    <property type="entry name" value="ZF_DKSA_1"/>
    <property type="match status" value="1"/>
</dbReference>
<evidence type="ECO:0000313" key="7">
    <source>
        <dbReference type="EMBL" id="SHJ04093.1"/>
    </source>
</evidence>
<reference evidence="7 8" key="1">
    <citation type="submission" date="2016-11" db="EMBL/GenBank/DDBJ databases">
        <authorList>
            <person name="Jaros S."/>
            <person name="Januszkiewicz K."/>
            <person name="Wedrychowicz H."/>
        </authorList>
    </citation>
    <scope>NUCLEOTIDE SEQUENCE [LARGE SCALE GENOMIC DNA]</scope>
    <source>
        <strain evidence="7 8">DSM 19022</strain>
    </source>
</reference>
<name>A0A1M6G2B7_9FIRM</name>
<organism evidence="7 8">
    <name type="scientific">Lutispora thermophila DSM 19022</name>
    <dbReference type="NCBI Taxonomy" id="1122184"/>
    <lineage>
        <taxon>Bacteria</taxon>
        <taxon>Bacillati</taxon>
        <taxon>Bacillota</taxon>
        <taxon>Clostridia</taxon>
        <taxon>Lutisporales</taxon>
        <taxon>Lutisporaceae</taxon>
        <taxon>Lutispora</taxon>
    </lineage>
</organism>
<keyword evidence="1" id="KW-0479">Metal-binding</keyword>
<dbReference type="PROSITE" id="PS51128">
    <property type="entry name" value="ZF_DKSA_2"/>
    <property type="match status" value="1"/>
</dbReference>
<evidence type="ECO:0000313" key="8">
    <source>
        <dbReference type="Proteomes" id="UP000184442"/>
    </source>
</evidence>
<dbReference type="AlphaFoldDB" id="A0A1M6G2B7"/>
<dbReference type="Proteomes" id="UP000184442">
    <property type="component" value="Unassembled WGS sequence"/>
</dbReference>
<sequence>MNREKIMDLKNKLMDIRREREESLNDDSLGLGESIRDNTSELSSYDNHPGDLGTETFEAEKNFSFRTNDKYVIGEVNEALRKIENGTYGICENCGKEIAEERLDIIPYARLCISCEEDLPLKAEDKEKGRPIEEQILTPPFGRSFRDNSLEDSVMYDGEDAWQDVNVYNDVTSDNPFSKDDSMGYVEDVESISNEQYRKQLE</sequence>
<feature type="region of interest" description="Disordered" evidence="5">
    <location>
        <begin position="22"/>
        <end position="49"/>
    </location>
</feature>
<dbReference type="SUPFAM" id="SSF109635">
    <property type="entry name" value="DnaK suppressor protein DksA, alpha-hairpin domain"/>
    <property type="match status" value="1"/>
</dbReference>
<evidence type="ECO:0000256" key="1">
    <source>
        <dbReference type="ARBA" id="ARBA00022723"/>
    </source>
</evidence>
<dbReference type="OrthoDB" id="9811543at2"/>
<dbReference type="InterPro" id="IPR037187">
    <property type="entry name" value="DnaK_N"/>
</dbReference>
<dbReference type="GO" id="GO:0008270">
    <property type="term" value="F:zinc ion binding"/>
    <property type="evidence" value="ECO:0007669"/>
    <property type="project" value="UniProtKB-KW"/>
</dbReference>
<gene>
    <name evidence="7" type="ORF">SAMN02745176_02184</name>
</gene>
<feature type="zinc finger region" description="dksA C4-type" evidence="4">
    <location>
        <begin position="91"/>
        <end position="115"/>
    </location>
</feature>